<keyword evidence="3" id="KW-0998">Cell outer membrane</keyword>
<evidence type="ECO:0000256" key="4">
    <source>
        <dbReference type="SAM" id="SignalP"/>
    </source>
</evidence>
<dbReference type="InterPro" id="IPR037066">
    <property type="entry name" value="Plug_dom_sf"/>
</dbReference>
<proteinExistence type="predicted"/>
<organism evidence="6 7">
    <name type="scientific">Pontibacter ruber</name>
    <dbReference type="NCBI Taxonomy" id="1343895"/>
    <lineage>
        <taxon>Bacteria</taxon>
        <taxon>Pseudomonadati</taxon>
        <taxon>Bacteroidota</taxon>
        <taxon>Cytophagia</taxon>
        <taxon>Cytophagales</taxon>
        <taxon>Hymenobacteraceae</taxon>
        <taxon>Pontibacter</taxon>
    </lineage>
</organism>
<keyword evidence="7" id="KW-1185">Reference proteome</keyword>
<name>A0ABW5CXG0_9BACT</name>
<feature type="signal peptide" evidence="4">
    <location>
        <begin position="1"/>
        <end position="21"/>
    </location>
</feature>
<dbReference type="InterPro" id="IPR036942">
    <property type="entry name" value="Beta-barrel_TonB_sf"/>
</dbReference>
<evidence type="ECO:0000256" key="2">
    <source>
        <dbReference type="ARBA" id="ARBA00023136"/>
    </source>
</evidence>
<comment type="subcellular location">
    <subcellularLocation>
        <location evidence="1">Cell outer membrane</location>
    </subcellularLocation>
</comment>
<protein>
    <submittedName>
        <fullName evidence="6">Outer membrane beta-barrel protein</fullName>
    </submittedName>
</protein>
<keyword evidence="2" id="KW-0472">Membrane</keyword>
<keyword evidence="4" id="KW-0732">Signal</keyword>
<dbReference type="Pfam" id="PF13620">
    <property type="entry name" value="CarboxypepD_reg"/>
    <property type="match status" value="1"/>
</dbReference>
<comment type="caution">
    <text evidence="6">The sequence shown here is derived from an EMBL/GenBank/DDBJ whole genome shotgun (WGS) entry which is preliminary data.</text>
</comment>
<evidence type="ECO:0000313" key="7">
    <source>
        <dbReference type="Proteomes" id="UP001597374"/>
    </source>
</evidence>
<dbReference type="SUPFAM" id="SSF49464">
    <property type="entry name" value="Carboxypeptidase regulatory domain-like"/>
    <property type="match status" value="1"/>
</dbReference>
<accession>A0ABW5CXG0</accession>
<evidence type="ECO:0000256" key="3">
    <source>
        <dbReference type="ARBA" id="ARBA00023237"/>
    </source>
</evidence>
<dbReference type="Proteomes" id="UP001597374">
    <property type="component" value="Unassembled WGS sequence"/>
</dbReference>
<evidence type="ECO:0000256" key="1">
    <source>
        <dbReference type="ARBA" id="ARBA00004442"/>
    </source>
</evidence>
<dbReference type="Gene3D" id="2.40.170.20">
    <property type="entry name" value="TonB-dependent receptor, beta-barrel domain"/>
    <property type="match status" value="1"/>
</dbReference>
<dbReference type="RefSeq" id="WP_250430077.1">
    <property type="nucleotide sequence ID" value="NZ_JALPRR010000003.1"/>
</dbReference>
<dbReference type="PANTHER" id="PTHR40980">
    <property type="entry name" value="PLUG DOMAIN-CONTAINING PROTEIN"/>
    <property type="match status" value="1"/>
</dbReference>
<evidence type="ECO:0000313" key="6">
    <source>
        <dbReference type="EMBL" id="MFD2247141.1"/>
    </source>
</evidence>
<evidence type="ECO:0000259" key="5">
    <source>
        <dbReference type="Pfam" id="PF14905"/>
    </source>
</evidence>
<gene>
    <name evidence="6" type="ORF">ACFSKP_12800</name>
</gene>
<dbReference type="Gene3D" id="2.60.40.1120">
    <property type="entry name" value="Carboxypeptidase-like, regulatory domain"/>
    <property type="match status" value="1"/>
</dbReference>
<dbReference type="InterPro" id="IPR008969">
    <property type="entry name" value="CarboxyPept-like_regulatory"/>
</dbReference>
<dbReference type="InterPro" id="IPR041700">
    <property type="entry name" value="OMP_b-brl_3"/>
</dbReference>
<dbReference type="Pfam" id="PF14905">
    <property type="entry name" value="OMP_b-brl_3"/>
    <property type="match status" value="1"/>
</dbReference>
<feature type="chain" id="PRO_5046519409" evidence="4">
    <location>
        <begin position="22"/>
        <end position="811"/>
    </location>
</feature>
<sequence>MKKRVTTIVLLVLLQLVQAQAQQAPAIHGSVVSAEGKAIEYANVILLQAKDSAAVISTLADESGRFHFTSVKAGTYMIAVKQLGYQQAFSQSITVTGQPVTIEPIMLTPTVNQLAEVTVQGQKPLLEVQEDKLVLDVAQSITASGGNGLEVLEKLPGVSIDQDGGITLNGKTGILVTINGKQTNLPAAEVANLLRNMSANTMEKVELITHASAKYDAAGNAGIINIRLKKGLADGTNGSITAGTGYGKYGKANAGINLNTRGDNFNLFGNYNYLYNKRFTTLDLKRSVTHEGKTTFFDQFNYRPSFSHSHTYQAGADFTLSKNDQLGILFNGSNYIMEVDPRNTTDFRSNPTAAPDSALRLKNHIDTEWFNYTLNANYKHSFAQKGHEITADVDYSGFDFQQNDNITTDFTFANPAKPTYSQTLRSDVPADISILVFKTDYALPLGQGTQLETGVKMSHVKTKTDILYEELHDNVWRTDETRTNDFLYTENISAAYLNFSKQIHTFSIQAGLRAEHTMAEGESERAEVTDKKDYLQFFPSISVRQQLSDKYSIGLSYSRRVDRPVYRDLFPFIFFMDPYTYVKGTPYLQPQFTNTIQLSGNYNSSYTLTLGYSHTKDFFTTITHQDDKTGIGYASKENFKDYYNYNLSLIAPIVVTNWWVSNNNVSVFYNKFNTVFLEEKLDIGQLSGTVNSSNSFKLPNALSMELSALYQSPTVMGAYHVKSNYNVNLGVQKQVLQQRGNIRLSITDIFKTSRMSNTINFANMNMDMDSRWESRQVRLNFTYNFGNKDLKPLRRRSSVSEEEQRRASQSN</sequence>
<feature type="domain" description="Outer membrane protein beta-barrel" evidence="5">
    <location>
        <begin position="380"/>
        <end position="783"/>
    </location>
</feature>
<dbReference type="Gene3D" id="2.170.130.10">
    <property type="entry name" value="TonB-dependent receptor, plug domain"/>
    <property type="match status" value="1"/>
</dbReference>
<reference evidence="7" key="1">
    <citation type="journal article" date="2019" name="Int. J. Syst. Evol. Microbiol.">
        <title>The Global Catalogue of Microorganisms (GCM) 10K type strain sequencing project: providing services to taxonomists for standard genome sequencing and annotation.</title>
        <authorList>
            <consortium name="The Broad Institute Genomics Platform"/>
            <consortium name="The Broad Institute Genome Sequencing Center for Infectious Disease"/>
            <person name="Wu L."/>
            <person name="Ma J."/>
        </authorList>
    </citation>
    <scope>NUCLEOTIDE SEQUENCE [LARGE SCALE GENOMIC DNA]</scope>
    <source>
        <strain evidence="7">CGMCC 4.1782</strain>
    </source>
</reference>
<dbReference type="PANTHER" id="PTHR40980:SF4">
    <property type="entry name" value="TONB-DEPENDENT RECEPTOR-LIKE BETA-BARREL DOMAIN-CONTAINING PROTEIN"/>
    <property type="match status" value="1"/>
</dbReference>
<dbReference type="EMBL" id="JBHUIM010000002">
    <property type="protein sequence ID" value="MFD2247141.1"/>
    <property type="molecule type" value="Genomic_DNA"/>
</dbReference>
<dbReference type="SUPFAM" id="SSF56935">
    <property type="entry name" value="Porins"/>
    <property type="match status" value="1"/>
</dbReference>